<dbReference type="EMBL" id="CAJOAZ010028125">
    <property type="protein sequence ID" value="CAF4414989.1"/>
    <property type="molecule type" value="Genomic_DNA"/>
</dbReference>
<evidence type="ECO:0000256" key="2">
    <source>
        <dbReference type="SAM" id="MobiDB-lite"/>
    </source>
</evidence>
<dbReference type="Proteomes" id="UP000663844">
    <property type="component" value="Unassembled WGS sequence"/>
</dbReference>
<comment type="caution">
    <text evidence="3">The sequence shown here is derived from an EMBL/GenBank/DDBJ whole genome shotgun (WGS) entry which is preliminary data.</text>
</comment>
<feature type="non-terminal residue" evidence="3">
    <location>
        <position position="1"/>
    </location>
</feature>
<sequence length="99" mass="11826">DELQLQLKLFQLYHNKQELVEKREISDKKKDEVAKLEKRKEVSDEDIKAKKKELASYNKELTNDEQKVKELEAQINKHRPTYIKAKENSTHHQKKLDLA</sequence>
<evidence type="ECO:0000256" key="1">
    <source>
        <dbReference type="SAM" id="Coils"/>
    </source>
</evidence>
<keyword evidence="1" id="KW-0175">Coiled coil</keyword>
<dbReference type="AlphaFoldDB" id="A0A820KY34"/>
<feature type="non-terminal residue" evidence="3">
    <location>
        <position position="99"/>
    </location>
</feature>
<gene>
    <name evidence="3" type="ORF">KXQ929_LOCUS48322</name>
    <name evidence="4" type="ORF">OXD698_LOCUS52275</name>
</gene>
<accession>A0A820KY34</accession>
<dbReference type="EMBL" id="CAJOBB010018783">
    <property type="protein sequence ID" value="CAF4352091.1"/>
    <property type="molecule type" value="Genomic_DNA"/>
</dbReference>
<dbReference type="Proteomes" id="UP000663868">
    <property type="component" value="Unassembled WGS sequence"/>
</dbReference>
<evidence type="ECO:0000313" key="5">
    <source>
        <dbReference type="Proteomes" id="UP000663868"/>
    </source>
</evidence>
<feature type="region of interest" description="Disordered" evidence="2">
    <location>
        <begin position="79"/>
        <end position="99"/>
    </location>
</feature>
<organism evidence="3 5">
    <name type="scientific">Adineta steineri</name>
    <dbReference type="NCBI Taxonomy" id="433720"/>
    <lineage>
        <taxon>Eukaryota</taxon>
        <taxon>Metazoa</taxon>
        <taxon>Spiralia</taxon>
        <taxon>Gnathifera</taxon>
        <taxon>Rotifera</taxon>
        <taxon>Eurotatoria</taxon>
        <taxon>Bdelloidea</taxon>
        <taxon>Adinetida</taxon>
        <taxon>Adinetidae</taxon>
        <taxon>Adineta</taxon>
    </lineage>
</organism>
<feature type="coiled-coil region" evidence="1">
    <location>
        <begin position="19"/>
        <end position="74"/>
    </location>
</feature>
<feature type="compositionally biased region" description="Basic and acidic residues" evidence="2">
    <location>
        <begin position="84"/>
        <end position="99"/>
    </location>
</feature>
<protein>
    <submittedName>
        <fullName evidence="3">Uncharacterized protein</fullName>
    </submittedName>
</protein>
<name>A0A820KY34_9BILA</name>
<evidence type="ECO:0000313" key="3">
    <source>
        <dbReference type="EMBL" id="CAF4352091.1"/>
    </source>
</evidence>
<evidence type="ECO:0000313" key="4">
    <source>
        <dbReference type="EMBL" id="CAF4414989.1"/>
    </source>
</evidence>
<proteinExistence type="predicted"/>
<reference evidence="3" key="1">
    <citation type="submission" date="2021-02" db="EMBL/GenBank/DDBJ databases">
        <authorList>
            <person name="Nowell W R."/>
        </authorList>
    </citation>
    <scope>NUCLEOTIDE SEQUENCE</scope>
</reference>